<dbReference type="AlphaFoldDB" id="A0A2S6CW09"/>
<dbReference type="EMBL" id="PGEM01000043">
    <property type="protein sequence ID" value="PPJ63963.1"/>
    <property type="molecule type" value="Genomic_DNA"/>
</dbReference>
<proteinExistence type="predicted"/>
<feature type="chain" id="PRO_5015428808" evidence="1">
    <location>
        <begin position="25"/>
        <end position="84"/>
    </location>
</feature>
<name>A0A2S6CW09_9CYAN</name>
<comment type="caution">
    <text evidence="2">The sequence shown here is derived from an EMBL/GenBank/DDBJ whole genome shotgun (WGS) entry which is preliminary data.</text>
</comment>
<dbReference type="Proteomes" id="UP000239589">
    <property type="component" value="Unassembled WGS sequence"/>
</dbReference>
<keyword evidence="1" id="KW-0732">Signal</keyword>
<gene>
    <name evidence="2" type="ORF">CUN59_07270</name>
</gene>
<dbReference type="RefSeq" id="WP_104387220.1">
    <property type="nucleotide sequence ID" value="NZ_PGEM01000043.1"/>
</dbReference>
<keyword evidence="3" id="KW-1185">Reference proteome</keyword>
<accession>A0A2S6CW09</accession>
<protein>
    <submittedName>
        <fullName evidence="2">Uncharacterized protein</fullName>
    </submittedName>
</protein>
<evidence type="ECO:0000313" key="3">
    <source>
        <dbReference type="Proteomes" id="UP000239589"/>
    </source>
</evidence>
<reference evidence="2 3" key="1">
    <citation type="submission" date="2018-02" db="EMBL/GenBank/DDBJ databases">
        <title>Discovery of a pederin family compound in a non-symbiotic bloom-forming cyanobacterium.</title>
        <authorList>
            <person name="Kust A."/>
            <person name="Mares J."/>
            <person name="Jokela J."/>
            <person name="Urajova P."/>
            <person name="Hajek J."/>
            <person name="Saurav K."/>
            <person name="Voracova K."/>
            <person name="Fewer D.P."/>
            <person name="Haapaniemi E."/>
            <person name="Permi P."/>
            <person name="Rehakova K."/>
            <person name="Sivonen K."/>
            <person name="Hrouzek P."/>
        </authorList>
    </citation>
    <scope>NUCLEOTIDE SEQUENCE [LARGE SCALE GENOMIC DNA]</scope>
    <source>
        <strain evidence="2 3">CHARLIE-1</strain>
    </source>
</reference>
<organism evidence="2 3">
    <name type="scientific">Cuspidothrix issatschenkoi CHARLIE-1</name>
    <dbReference type="NCBI Taxonomy" id="2052836"/>
    <lineage>
        <taxon>Bacteria</taxon>
        <taxon>Bacillati</taxon>
        <taxon>Cyanobacteriota</taxon>
        <taxon>Cyanophyceae</taxon>
        <taxon>Nostocales</taxon>
        <taxon>Aphanizomenonaceae</taxon>
        <taxon>Cuspidothrix</taxon>
    </lineage>
</organism>
<sequence length="84" mass="8899">MIKKQILLCTCLALAGGFFSAVIAGQITVMVHSQKCQNQSWGFKQMCQTLISPGASWQGGTAGLWTGTILGAFVGGLITRKSSY</sequence>
<evidence type="ECO:0000313" key="2">
    <source>
        <dbReference type="EMBL" id="PPJ63963.1"/>
    </source>
</evidence>
<feature type="signal peptide" evidence="1">
    <location>
        <begin position="1"/>
        <end position="24"/>
    </location>
</feature>
<dbReference type="OrthoDB" id="515751at2"/>
<evidence type="ECO:0000256" key="1">
    <source>
        <dbReference type="SAM" id="SignalP"/>
    </source>
</evidence>